<accession>A0A419SH45</accession>
<dbReference type="InterPro" id="IPR028345">
    <property type="entry name" value="Antibiotic_NAT-like"/>
</dbReference>
<keyword evidence="3" id="KW-1185">Reference proteome</keyword>
<name>A0A419SH45_9BACL</name>
<evidence type="ECO:0000313" key="2">
    <source>
        <dbReference type="EMBL" id="RKD23055.1"/>
    </source>
</evidence>
<dbReference type="OrthoDB" id="9803187at2"/>
<dbReference type="EMBL" id="MCHY01000009">
    <property type="protein sequence ID" value="RKD23055.1"/>
    <property type="molecule type" value="Genomic_DNA"/>
</dbReference>
<reference evidence="2 3" key="1">
    <citation type="submission" date="2016-08" db="EMBL/GenBank/DDBJ databases">
        <title>Novel Firmicute Genomes.</title>
        <authorList>
            <person name="Poppleton D.I."/>
            <person name="Gribaldo S."/>
        </authorList>
    </citation>
    <scope>NUCLEOTIDE SEQUENCE [LARGE SCALE GENOMIC DNA]</scope>
    <source>
        <strain evidence="2 3">RAOx-1</strain>
    </source>
</reference>
<evidence type="ECO:0000313" key="3">
    <source>
        <dbReference type="Proteomes" id="UP000284219"/>
    </source>
</evidence>
<organism evidence="2 3">
    <name type="scientific">Ammoniphilus oxalaticus</name>
    <dbReference type="NCBI Taxonomy" id="66863"/>
    <lineage>
        <taxon>Bacteria</taxon>
        <taxon>Bacillati</taxon>
        <taxon>Bacillota</taxon>
        <taxon>Bacilli</taxon>
        <taxon>Bacillales</taxon>
        <taxon>Paenibacillaceae</taxon>
        <taxon>Aneurinibacillus group</taxon>
        <taxon>Ammoniphilus</taxon>
    </lineage>
</organism>
<gene>
    <name evidence="2" type="ORF">BEP19_12580</name>
</gene>
<dbReference type="NCBIfam" id="TIGR01440">
    <property type="entry name" value="TIGR01440 family protein"/>
    <property type="match status" value="1"/>
</dbReference>
<dbReference type="HAMAP" id="MF_00800">
    <property type="entry name" value="UPF0340"/>
    <property type="match status" value="1"/>
</dbReference>
<dbReference type="SUPFAM" id="SSF110710">
    <property type="entry name" value="TTHA0583/YokD-like"/>
    <property type="match status" value="1"/>
</dbReference>
<comment type="caution">
    <text evidence="2">The sequence shown here is derived from an EMBL/GenBank/DDBJ whole genome shotgun (WGS) entry which is preliminary data.</text>
</comment>
<dbReference type="PIRSF" id="PIRSF007510">
    <property type="entry name" value="UCP007510"/>
    <property type="match status" value="1"/>
</dbReference>
<proteinExistence type="inferred from homology"/>
<protein>
    <recommendedName>
        <fullName evidence="1">UPF0340 protein BEP19_12580</fullName>
    </recommendedName>
</protein>
<sequence length="184" mass="19749">MFNPQRIGEQLETAVGELLAEAPLNSSQILVVGTSTSEVVGARIGTAGSAQAAETIYRVLSNARQKSEFHLAFQCCEHLNRALVVERTTAATFGLEEVSVIPVAKAGGSMAAYAYHQFSEPVMVEVIQADAGIDIGDTLIGMHLKRVAVPFRSDTVRSIGEAHLTMAYTRPKLIGGTRAVYTRE</sequence>
<dbReference type="Gene3D" id="3.40.50.10360">
    <property type="entry name" value="Hypothetical protein TT1679"/>
    <property type="match status" value="1"/>
</dbReference>
<dbReference type="InterPro" id="IPR006340">
    <property type="entry name" value="DUF436"/>
</dbReference>
<dbReference type="Proteomes" id="UP000284219">
    <property type="component" value="Unassembled WGS sequence"/>
</dbReference>
<comment type="similarity">
    <text evidence="1">Belongs to the UPF0340 family.</text>
</comment>
<dbReference type="AlphaFoldDB" id="A0A419SH45"/>
<evidence type="ECO:0000256" key="1">
    <source>
        <dbReference type="HAMAP-Rule" id="MF_00800"/>
    </source>
</evidence>
<dbReference type="RefSeq" id="WP_120190545.1">
    <property type="nucleotide sequence ID" value="NZ_MCHY01000009.1"/>
</dbReference>
<dbReference type="Pfam" id="PF04260">
    <property type="entry name" value="DUF436"/>
    <property type="match status" value="1"/>
</dbReference>